<dbReference type="EMBL" id="JH717844">
    <property type="protein sequence ID" value="EWY89172.1"/>
    <property type="molecule type" value="Genomic_DNA"/>
</dbReference>
<dbReference type="Proteomes" id="UP000030753">
    <property type="component" value="Unassembled WGS sequence"/>
</dbReference>
<dbReference type="HOGENOM" id="CLU_2291801_0_0_1"/>
<sequence length="102" mass="11399">MKFLFMEIFPLSSVSLGTSIINDLVLLSLVMFSPSSPTTLTVPERRDMRAEPGRTRPEGPCKLPAPKQQKKLRMRCDARLRVVPPQGQAESPHSLTFGLHLL</sequence>
<evidence type="ECO:0000313" key="2">
    <source>
        <dbReference type="EMBL" id="EWY89173.1"/>
    </source>
</evidence>
<evidence type="ECO:0000256" key="1">
    <source>
        <dbReference type="SAM" id="MobiDB-lite"/>
    </source>
</evidence>
<proteinExistence type="predicted"/>
<protein>
    <submittedName>
        <fullName evidence="2">Uncharacterized protein</fullName>
    </submittedName>
</protein>
<reference evidence="2" key="2">
    <citation type="submission" date="2012-06" db="EMBL/GenBank/DDBJ databases">
        <title>Annotation of the Genome Sequence of Fusarium oxysporum NRRL32931.</title>
        <authorList>
            <consortium name="The Broad Institute Genomics Platform"/>
            <person name="Ma L.-J."/>
            <person name="Corby-Kistler H."/>
            <person name="Broz K."/>
            <person name="Gale L.R."/>
            <person name="Jonkers W."/>
            <person name="O'Donnell K."/>
            <person name="Ploetz R."/>
            <person name="Steinberg C."/>
            <person name="Schwartz D.C."/>
            <person name="VanEtten H."/>
            <person name="Zhou S."/>
            <person name="Young S.K."/>
            <person name="Zeng Q."/>
            <person name="Gargeya S."/>
            <person name="Fitzgerald M."/>
            <person name="Abouelleil A."/>
            <person name="Alvarado L."/>
            <person name="Chapman S.B."/>
            <person name="Gainer-Dewar J."/>
            <person name="Goldberg J."/>
            <person name="Griggs A."/>
            <person name="Gujja S."/>
            <person name="Hansen M."/>
            <person name="Howarth C."/>
            <person name="Imamovic A."/>
            <person name="Ireland A."/>
            <person name="Larimer J."/>
            <person name="McCowan C."/>
            <person name="Murphy C."/>
            <person name="Pearson M."/>
            <person name="Poon T.W."/>
            <person name="Priest M."/>
            <person name="Roberts A."/>
            <person name="Saif S."/>
            <person name="Shea T."/>
            <person name="Sykes S."/>
            <person name="Wortman J."/>
            <person name="Nusbaum C."/>
            <person name="Birren B."/>
        </authorList>
    </citation>
    <scope>NUCLEOTIDE SEQUENCE</scope>
    <source>
        <strain evidence="2">NRRL 32931</strain>
    </source>
</reference>
<feature type="compositionally biased region" description="Basic and acidic residues" evidence="1">
    <location>
        <begin position="46"/>
        <end position="59"/>
    </location>
</feature>
<evidence type="ECO:0000313" key="3">
    <source>
        <dbReference type="Proteomes" id="UP000030753"/>
    </source>
</evidence>
<feature type="region of interest" description="Disordered" evidence="1">
    <location>
        <begin position="46"/>
        <end position="68"/>
    </location>
</feature>
<gene>
    <name evidence="2" type="ORF">FOYG_10104</name>
</gene>
<reference evidence="2 3" key="1">
    <citation type="submission" date="2011-06" db="EMBL/GenBank/DDBJ databases">
        <title>The Genome Sequence of Fusarium oxysporum FOSC 3-a.</title>
        <authorList>
            <consortium name="The Broad Institute Genome Sequencing Platform"/>
            <person name="Ma L.-J."/>
            <person name="Gale L.R."/>
            <person name="Schwartz D.C."/>
            <person name="Zhou S."/>
            <person name="Corby-Kistler H."/>
            <person name="Young S.K."/>
            <person name="Zeng Q."/>
            <person name="Gargeya S."/>
            <person name="Fitzgerald M."/>
            <person name="Haas B."/>
            <person name="Abouelleil A."/>
            <person name="Alvarado L."/>
            <person name="Arachchi H.M."/>
            <person name="Berlin A."/>
            <person name="Brown A."/>
            <person name="Chapman S.B."/>
            <person name="Chen Z."/>
            <person name="Dunbar C."/>
            <person name="Freedman E."/>
            <person name="Gearin G."/>
            <person name="Gellesch M."/>
            <person name="Goldberg J."/>
            <person name="Griggs A."/>
            <person name="Gujja S."/>
            <person name="Heiman D."/>
            <person name="Howarth C."/>
            <person name="Larson L."/>
            <person name="Lui A."/>
            <person name="MacDonald P.J.P."/>
            <person name="Mehta T."/>
            <person name="Montmayeur A."/>
            <person name="Murphy C."/>
            <person name="Neiman D."/>
            <person name="Pearson M."/>
            <person name="Priest M."/>
            <person name="Roberts A."/>
            <person name="Saif S."/>
            <person name="Shea T."/>
            <person name="Shenoy N."/>
            <person name="Sisk P."/>
            <person name="Stolte C."/>
            <person name="Sykes S."/>
            <person name="Wortman J."/>
            <person name="Nusbaum C."/>
            <person name="Birren B."/>
        </authorList>
    </citation>
    <scope>NUCLEOTIDE SEQUENCE [LARGE SCALE GENOMIC DNA]</scope>
    <source>
        <strain evidence="3">FOSC 3-a</strain>
        <strain evidence="2">NRRL 32931</strain>
    </source>
</reference>
<dbReference type="AlphaFoldDB" id="W9I2T3"/>
<name>W9I2T3_FUSOX</name>
<accession>W9I2T3</accession>
<dbReference type="EMBL" id="JH717844">
    <property type="protein sequence ID" value="EWY89173.1"/>
    <property type="molecule type" value="Genomic_DNA"/>
</dbReference>
<organism evidence="2 3">
    <name type="scientific">Fusarium oxysporum NRRL 32931</name>
    <dbReference type="NCBI Taxonomy" id="660029"/>
    <lineage>
        <taxon>Eukaryota</taxon>
        <taxon>Fungi</taxon>
        <taxon>Dikarya</taxon>
        <taxon>Ascomycota</taxon>
        <taxon>Pezizomycotina</taxon>
        <taxon>Sordariomycetes</taxon>
        <taxon>Hypocreomycetidae</taxon>
        <taxon>Hypocreales</taxon>
        <taxon>Nectriaceae</taxon>
        <taxon>Fusarium</taxon>
        <taxon>Fusarium oxysporum species complex</taxon>
    </lineage>
</organism>